<organism evidence="3 4">
    <name type="scientific">Gimibacter soli</name>
    <dbReference type="NCBI Taxonomy" id="3024400"/>
    <lineage>
        <taxon>Bacteria</taxon>
        <taxon>Pseudomonadati</taxon>
        <taxon>Pseudomonadota</taxon>
        <taxon>Alphaproteobacteria</taxon>
        <taxon>Kordiimonadales</taxon>
        <taxon>Temperatibacteraceae</taxon>
        <taxon>Gimibacter</taxon>
    </lineage>
</organism>
<evidence type="ECO:0000256" key="1">
    <source>
        <dbReference type="SAM" id="MobiDB-lite"/>
    </source>
</evidence>
<gene>
    <name evidence="3" type="ORF">PH603_16340</name>
</gene>
<sequence length="239" mass="26601">MTETAASRPPFPQRARRYIIVGLFTLVPLWLTFWALGFILDFVRDLAQPMLNQIVVHVPADSSIMGMVTHPWFQTALSVAVLLSLFYFTGWLASRWVGQKAILLVDGIMARIPVAKSIYNAVKRLTDAMNMTPSDFQRVVLIEFPNPDMKTVGLVTKTFKDANTGRELAAVYVPTTPNPTSGYLEIVPVEKLTPTNWKMDEAMSFVISGGADVPKNVVYDMPPKADPKAGKKKETEDQP</sequence>
<dbReference type="Pfam" id="PF04367">
    <property type="entry name" value="DUF502"/>
    <property type="match status" value="1"/>
</dbReference>
<keyword evidence="2" id="KW-0812">Transmembrane</keyword>
<dbReference type="KEGG" id="gso:PH603_16340"/>
<feature type="compositionally biased region" description="Basic and acidic residues" evidence="1">
    <location>
        <begin position="223"/>
        <end position="239"/>
    </location>
</feature>
<dbReference type="PANTHER" id="PTHR31876:SF26">
    <property type="entry name" value="PROTEIN LIKE COV 2"/>
    <property type="match status" value="1"/>
</dbReference>
<evidence type="ECO:0000313" key="3">
    <source>
        <dbReference type="EMBL" id="WCL54108.1"/>
    </source>
</evidence>
<keyword evidence="2" id="KW-1133">Transmembrane helix</keyword>
<dbReference type="Proteomes" id="UP001217500">
    <property type="component" value="Chromosome"/>
</dbReference>
<evidence type="ECO:0000313" key="4">
    <source>
        <dbReference type="Proteomes" id="UP001217500"/>
    </source>
</evidence>
<feature type="transmembrane region" description="Helical" evidence="2">
    <location>
        <begin position="18"/>
        <end position="40"/>
    </location>
</feature>
<dbReference type="RefSeq" id="WP_289503827.1">
    <property type="nucleotide sequence ID" value="NZ_CP116805.1"/>
</dbReference>
<name>A0AAE9XUW3_9PROT</name>
<keyword evidence="4" id="KW-1185">Reference proteome</keyword>
<dbReference type="InterPro" id="IPR007462">
    <property type="entry name" value="COV1-like"/>
</dbReference>
<evidence type="ECO:0000256" key="2">
    <source>
        <dbReference type="SAM" id="Phobius"/>
    </source>
</evidence>
<keyword evidence="2" id="KW-0472">Membrane</keyword>
<feature type="transmembrane region" description="Helical" evidence="2">
    <location>
        <begin position="72"/>
        <end position="93"/>
    </location>
</feature>
<feature type="region of interest" description="Disordered" evidence="1">
    <location>
        <begin position="220"/>
        <end position="239"/>
    </location>
</feature>
<dbReference type="PANTHER" id="PTHR31876">
    <property type="entry name" value="COV-LIKE PROTEIN 1"/>
    <property type="match status" value="1"/>
</dbReference>
<protein>
    <submittedName>
        <fullName evidence="3">DUF502 domain-containing protein</fullName>
    </submittedName>
</protein>
<dbReference type="AlphaFoldDB" id="A0AAE9XUW3"/>
<accession>A0AAE9XUW3</accession>
<dbReference type="EMBL" id="CP116805">
    <property type="protein sequence ID" value="WCL54108.1"/>
    <property type="molecule type" value="Genomic_DNA"/>
</dbReference>
<reference evidence="3" key="1">
    <citation type="submission" date="2023-01" db="EMBL/GenBank/DDBJ databases">
        <title>The genome sequence of Kordiimonadaceae bacterium 6D33.</title>
        <authorList>
            <person name="Liu Y."/>
        </authorList>
    </citation>
    <scope>NUCLEOTIDE SEQUENCE</scope>
    <source>
        <strain evidence="3">6D33</strain>
    </source>
</reference>
<proteinExistence type="predicted"/>